<protein>
    <submittedName>
        <fullName evidence="1">Glutamate--tRNA ligase</fullName>
        <ecNumber evidence="1">6.1.1.17</ecNumber>
    </submittedName>
</protein>
<accession>A0AC61MX25</accession>
<sequence length="482" mass="55149">MTVRTRFAPSPTGFMHLGGVRTALYEYLIAKQNNGTFILRIEDTDQERFVEGATEVIYDTLRACGLNWDEGPDIGGDYGPYIQSERKATYLPYAKQLVESGHAYYCFCSKEEIDERRAAVEAAGGTWKYDKHCMHLSKEEVQQKLDAGIPWTIRMNAPTEGETSYHDMVFGDMTFQNSEAMDDMVLIKQDGMPTYNFANVIDDHLMNITHVVRGMEYLSSTPRYNYLYNAFGWDIPTYVHLPTVMRDATHKLSKRDGDAYYSDYIEKGFLTEALINYLALVGWNPGTDQEFFTLPELVKAFDIKRINNSPGIFDVNKLEWMNSQYVAKMDPEKYLQMATPWFDKVLAGKNIDYRRLAELMQSRTDIFSRIPEKIAFLAEMPDYDTAIFFNKKQKSDEAVAKEVLPLLIPVLEGITDWSEANIHDVVMEKIQAWERKTGSVLWPMRISISGQESTPGGAFEIAYLLGKDETLRRMKASLAKLG</sequence>
<keyword evidence="1" id="KW-0436">Ligase</keyword>
<evidence type="ECO:0000313" key="1">
    <source>
        <dbReference type="EMBL" id="QUC67251.1"/>
    </source>
</evidence>
<name>A0AC61MX25_9FIRM</name>
<dbReference type="Proteomes" id="UP000682782">
    <property type="component" value="Chromosome"/>
</dbReference>
<reference evidence="1" key="1">
    <citation type="submission" date="2021-01" db="EMBL/GenBank/DDBJ databases">
        <title>Complete genome sequence of Clostridiales bacterium R-7.</title>
        <authorList>
            <person name="Mahoney-Kurpe S.C."/>
            <person name="Palevich N."/>
            <person name="Koike S."/>
            <person name="Moon C.D."/>
            <person name="Attwood G.T."/>
        </authorList>
    </citation>
    <scope>NUCLEOTIDE SEQUENCE</scope>
    <source>
        <strain evidence="1">R-7</strain>
    </source>
</reference>
<proteinExistence type="predicted"/>
<evidence type="ECO:0000313" key="2">
    <source>
        <dbReference type="Proteomes" id="UP000682782"/>
    </source>
</evidence>
<dbReference type="EC" id="6.1.1.17" evidence="1"/>
<keyword evidence="2" id="KW-1185">Reference proteome</keyword>
<gene>
    <name evidence="1" type="ORF">JYE49_00605</name>
</gene>
<dbReference type="EMBL" id="CP068393">
    <property type="protein sequence ID" value="QUC67251.1"/>
    <property type="molecule type" value="Genomic_DNA"/>
</dbReference>
<organism evidence="1 2">
    <name type="scientific">Aristaeella hokkaidonensis</name>
    <dbReference type="NCBI Taxonomy" id="3046382"/>
    <lineage>
        <taxon>Bacteria</taxon>
        <taxon>Bacillati</taxon>
        <taxon>Bacillota</taxon>
        <taxon>Clostridia</taxon>
        <taxon>Eubacteriales</taxon>
        <taxon>Aristaeellaceae</taxon>
        <taxon>Aristaeella</taxon>
    </lineage>
</organism>